<evidence type="ECO:0000259" key="7">
    <source>
        <dbReference type="PROSITE" id="PS50011"/>
    </source>
</evidence>
<evidence type="ECO:0000256" key="4">
    <source>
        <dbReference type="ARBA" id="ARBA00022840"/>
    </source>
</evidence>
<keyword evidence="1 8" id="KW-0808">Transferase</keyword>
<protein>
    <submittedName>
        <fullName evidence="8">Serine/threonine-protein kinase</fullName>
        <ecNumber evidence="8">2.7.11.1</ecNumber>
    </submittedName>
</protein>
<dbReference type="PANTHER" id="PTHR43289">
    <property type="entry name" value="MITOGEN-ACTIVATED PROTEIN KINASE KINASE KINASE 20-RELATED"/>
    <property type="match status" value="1"/>
</dbReference>
<evidence type="ECO:0000256" key="5">
    <source>
        <dbReference type="PROSITE-ProRule" id="PRU10141"/>
    </source>
</evidence>
<reference evidence="9" key="1">
    <citation type="journal article" date="2019" name="Int. J. Syst. Evol. Microbiol.">
        <title>The Global Catalogue of Microorganisms (GCM) 10K type strain sequencing project: providing services to taxonomists for standard genome sequencing and annotation.</title>
        <authorList>
            <consortium name="The Broad Institute Genomics Platform"/>
            <consortium name="The Broad Institute Genome Sequencing Center for Infectious Disease"/>
            <person name="Wu L."/>
            <person name="Ma J."/>
        </authorList>
    </citation>
    <scope>NUCLEOTIDE SEQUENCE [LARGE SCALE GENOMIC DNA]</scope>
    <source>
        <strain evidence="9">KCTC 42087</strain>
    </source>
</reference>
<accession>A0ABW1AJF8</accession>
<dbReference type="Pfam" id="PF00069">
    <property type="entry name" value="Pkinase"/>
    <property type="match status" value="1"/>
</dbReference>
<dbReference type="Gene3D" id="1.10.510.10">
    <property type="entry name" value="Transferase(Phosphotransferase) domain 1"/>
    <property type="match status" value="1"/>
</dbReference>
<dbReference type="PROSITE" id="PS00108">
    <property type="entry name" value="PROTEIN_KINASE_ST"/>
    <property type="match status" value="1"/>
</dbReference>
<dbReference type="EC" id="2.7.11.1" evidence="8"/>
<dbReference type="PANTHER" id="PTHR43289:SF34">
    <property type="entry name" value="SERINE_THREONINE-PROTEIN KINASE YBDM-RELATED"/>
    <property type="match status" value="1"/>
</dbReference>
<keyword evidence="9" id="KW-1185">Reference proteome</keyword>
<dbReference type="InterPro" id="IPR000719">
    <property type="entry name" value="Prot_kinase_dom"/>
</dbReference>
<evidence type="ECO:0000313" key="8">
    <source>
        <dbReference type="EMBL" id="MFC5754621.1"/>
    </source>
</evidence>
<proteinExistence type="predicted"/>
<feature type="binding site" evidence="5">
    <location>
        <position position="43"/>
    </location>
    <ligand>
        <name>ATP</name>
        <dbReference type="ChEBI" id="CHEBI:30616"/>
    </ligand>
</feature>
<keyword evidence="2 5" id="KW-0547">Nucleotide-binding</keyword>
<feature type="non-terminal residue" evidence="8">
    <location>
        <position position="291"/>
    </location>
</feature>
<dbReference type="Gene3D" id="3.30.200.20">
    <property type="entry name" value="Phosphorylase Kinase, domain 1"/>
    <property type="match status" value="1"/>
</dbReference>
<dbReference type="SMART" id="SM00220">
    <property type="entry name" value="S_TKc"/>
    <property type="match status" value="1"/>
</dbReference>
<dbReference type="EMBL" id="JBHSON010000168">
    <property type="protein sequence ID" value="MFC5754621.1"/>
    <property type="molecule type" value="Genomic_DNA"/>
</dbReference>
<dbReference type="PROSITE" id="PS00107">
    <property type="entry name" value="PROTEIN_KINASE_ATP"/>
    <property type="match status" value="1"/>
</dbReference>
<evidence type="ECO:0000256" key="6">
    <source>
        <dbReference type="SAM" id="MobiDB-lite"/>
    </source>
</evidence>
<dbReference type="InterPro" id="IPR008271">
    <property type="entry name" value="Ser/Thr_kinase_AS"/>
</dbReference>
<dbReference type="GO" id="GO:0004674">
    <property type="term" value="F:protein serine/threonine kinase activity"/>
    <property type="evidence" value="ECO:0007669"/>
    <property type="project" value="UniProtKB-EC"/>
</dbReference>
<dbReference type="InterPro" id="IPR017441">
    <property type="entry name" value="Protein_kinase_ATP_BS"/>
</dbReference>
<dbReference type="RefSeq" id="WP_378292907.1">
    <property type="nucleotide sequence ID" value="NZ_JBHSON010000168.1"/>
</dbReference>
<evidence type="ECO:0000256" key="3">
    <source>
        <dbReference type="ARBA" id="ARBA00022777"/>
    </source>
</evidence>
<dbReference type="SUPFAM" id="SSF56112">
    <property type="entry name" value="Protein kinase-like (PK-like)"/>
    <property type="match status" value="1"/>
</dbReference>
<dbReference type="Proteomes" id="UP001596074">
    <property type="component" value="Unassembled WGS sequence"/>
</dbReference>
<sequence length="291" mass="30699">MRALRPEDPLTVGPYRLEGRLGEGGMGQVFLGTSPGGRHVAVKLIRAEHAADPGFRARFGREVEAARKVGGFHTAQVVDADADAEAPWMATAYVPGRSLREHVLSHGPLAPDEVRKLGAALAEGLTAIHAHGLVHRDLKPGNVIMSPDGPRIIDFGIARAADSTTITATGAVIGTYAYMAPEQVRADRAGPPADVFALGCVLAYAATGKSPFDASTVPAIVQRIVSEPPRLDGVQDDLRDLLTACLDKDPDRRPSPARIGRGLTAPPGSRPRRVPRRVPRRALLAGAVAAT</sequence>
<organism evidence="8 9">
    <name type="scientific">Actinomadura rugatobispora</name>
    <dbReference type="NCBI Taxonomy" id="1994"/>
    <lineage>
        <taxon>Bacteria</taxon>
        <taxon>Bacillati</taxon>
        <taxon>Actinomycetota</taxon>
        <taxon>Actinomycetes</taxon>
        <taxon>Streptosporangiales</taxon>
        <taxon>Thermomonosporaceae</taxon>
        <taxon>Actinomadura</taxon>
    </lineage>
</organism>
<dbReference type="CDD" id="cd14014">
    <property type="entry name" value="STKc_PknB_like"/>
    <property type="match status" value="1"/>
</dbReference>
<evidence type="ECO:0000256" key="2">
    <source>
        <dbReference type="ARBA" id="ARBA00022741"/>
    </source>
</evidence>
<evidence type="ECO:0000256" key="1">
    <source>
        <dbReference type="ARBA" id="ARBA00022679"/>
    </source>
</evidence>
<evidence type="ECO:0000313" key="9">
    <source>
        <dbReference type="Proteomes" id="UP001596074"/>
    </source>
</evidence>
<keyword evidence="4 5" id="KW-0067">ATP-binding</keyword>
<comment type="caution">
    <text evidence="8">The sequence shown here is derived from an EMBL/GenBank/DDBJ whole genome shotgun (WGS) entry which is preliminary data.</text>
</comment>
<dbReference type="PROSITE" id="PS50011">
    <property type="entry name" value="PROTEIN_KINASE_DOM"/>
    <property type="match status" value="1"/>
</dbReference>
<keyword evidence="3 8" id="KW-0418">Kinase</keyword>
<dbReference type="InterPro" id="IPR011009">
    <property type="entry name" value="Kinase-like_dom_sf"/>
</dbReference>
<name>A0ABW1AJF8_9ACTN</name>
<gene>
    <name evidence="8" type="ORF">ACFPZN_54170</name>
</gene>
<feature type="region of interest" description="Disordered" evidence="6">
    <location>
        <begin position="246"/>
        <end position="278"/>
    </location>
</feature>
<feature type="domain" description="Protein kinase" evidence="7">
    <location>
        <begin position="15"/>
        <end position="273"/>
    </location>
</feature>